<name>A0A6S6UIE0_9GAMM</name>
<dbReference type="AlphaFoldDB" id="A0A6S6UIE0"/>
<dbReference type="EMBL" id="CACVAT010000601">
    <property type="protein sequence ID" value="CAA6830561.1"/>
    <property type="molecule type" value="Genomic_DNA"/>
</dbReference>
<feature type="active site" description="Nucleophile" evidence="4">
    <location>
        <position position="80"/>
    </location>
</feature>
<protein>
    <recommendedName>
        <fullName evidence="4">tRNA pseudouridine synthase D</fullName>
        <ecNumber evidence="4">5.4.99.27</ecNumber>
    </recommendedName>
    <alternativeName>
        <fullName evidence="4">tRNA pseudouridine(13) synthase</fullName>
    </alternativeName>
    <alternativeName>
        <fullName evidence="4">tRNA pseudouridylate synthase D</fullName>
    </alternativeName>
    <alternativeName>
        <fullName evidence="4">tRNA-uridine isomerase D</fullName>
    </alternativeName>
</protein>
<evidence type="ECO:0000256" key="2">
    <source>
        <dbReference type="ARBA" id="ARBA00022694"/>
    </source>
</evidence>
<comment type="catalytic activity">
    <reaction evidence="4">
        <text>uridine(13) in tRNA = pseudouridine(13) in tRNA</text>
        <dbReference type="Rhea" id="RHEA:42540"/>
        <dbReference type="Rhea" id="RHEA-COMP:10105"/>
        <dbReference type="Rhea" id="RHEA-COMP:10106"/>
        <dbReference type="ChEBI" id="CHEBI:65314"/>
        <dbReference type="ChEBI" id="CHEBI:65315"/>
        <dbReference type="EC" id="5.4.99.27"/>
    </reaction>
</comment>
<evidence type="ECO:0000256" key="1">
    <source>
        <dbReference type="ARBA" id="ARBA00007953"/>
    </source>
</evidence>
<dbReference type="PANTHER" id="PTHR47811">
    <property type="entry name" value="TRNA PSEUDOURIDINE SYNTHASE D"/>
    <property type="match status" value="1"/>
</dbReference>
<dbReference type="GO" id="GO:0016829">
    <property type="term" value="F:lyase activity"/>
    <property type="evidence" value="ECO:0007669"/>
    <property type="project" value="UniProtKB-KW"/>
</dbReference>
<reference evidence="6" key="1">
    <citation type="submission" date="2020-01" db="EMBL/GenBank/DDBJ databases">
        <authorList>
            <person name="Meier V. D."/>
            <person name="Meier V D."/>
        </authorList>
    </citation>
    <scope>NUCLEOTIDE SEQUENCE</scope>
    <source>
        <strain evidence="6">HLG_WM_MAG_09</strain>
    </source>
</reference>
<dbReference type="GO" id="GO:0003723">
    <property type="term" value="F:RNA binding"/>
    <property type="evidence" value="ECO:0007669"/>
    <property type="project" value="InterPro"/>
</dbReference>
<dbReference type="InterPro" id="IPR011760">
    <property type="entry name" value="PsdUridine_synth_TruD_insert"/>
</dbReference>
<proteinExistence type="inferred from homology"/>
<dbReference type="Gene3D" id="3.30.2340.10">
    <property type="entry name" value="TruD, insertion domain"/>
    <property type="match status" value="1"/>
</dbReference>
<dbReference type="Pfam" id="PF01142">
    <property type="entry name" value="TruD"/>
    <property type="match status" value="2"/>
</dbReference>
<evidence type="ECO:0000259" key="5">
    <source>
        <dbReference type="PROSITE" id="PS50984"/>
    </source>
</evidence>
<keyword evidence="2 4" id="KW-0819">tRNA processing</keyword>
<keyword evidence="3 4" id="KW-0413">Isomerase</keyword>
<dbReference type="InterPro" id="IPR050170">
    <property type="entry name" value="TruD_pseudoU_synthase"/>
</dbReference>
<evidence type="ECO:0000313" key="6">
    <source>
        <dbReference type="EMBL" id="CAA6830561.1"/>
    </source>
</evidence>
<dbReference type="GO" id="GO:0160150">
    <property type="term" value="F:tRNA pseudouridine(13) synthase activity"/>
    <property type="evidence" value="ECO:0007669"/>
    <property type="project" value="UniProtKB-EC"/>
</dbReference>
<dbReference type="SUPFAM" id="SSF55120">
    <property type="entry name" value="Pseudouridine synthase"/>
    <property type="match status" value="1"/>
</dbReference>
<evidence type="ECO:0000256" key="3">
    <source>
        <dbReference type="ARBA" id="ARBA00023235"/>
    </source>
</evidence>
<comment type="function">
    <text evidence="4">Responsible for synthesis of pseudouridine from uracil-13 in transfer RNAs.</text>
</comment>
<dbReference type="Gene3D" id="3.30.2350.20">
    <property type="entry name" value="TruD, catalytic domain"/>
    <property type="match status" value="1"/>
</dbReference>
<feature type="domain" description="TRUD" evidence="5">
    <location>
        <begin position="155"/>
        <end position="302"/>
    </location>
</feature>
<dbReference type="InterPro" id="IPR042214">
    <property type="entry name" value="TruD_catalytic"/>
</dbReference>
<dbReference type="InterPro" id="IPR020103">
    <property type="entry name" value="PsdUridine_synth_cat_dom_sf"/>
</dbReference>
<organism evidence="6">
    <name type="scientific">uncultured Thiotrichaceae bacterium</name>
    <dbReference type="NCBI Taxonomy" id="298394"/>
    <lineage>
        <taxon>Bacteria</taxon>
        <taxon>Pseudomonadati</taxon>
        <taxon>Pseudomonadota</taxon>
        <taxon>Gammaproteobacteria</taxon>
        <taxon>Thiotrichales</taxon>
        <taxon>Thiotrichaceae</taxon>
        <taxon>environmental samples</taxon>
    </lineage>
</organism>
<dbReference type="NCBIfam" id="NF002153">
    <property type="entry name" value="PRK00984.1-2"/>
    <property type="match status" value="1"/>
</dbReference>
<dbReference type="PROSITE" id="PS50984">
    <property type="entry name" value="TRUD"/>
    <property type="match status" value="1"/>
</dbReference>
<comment type="similarity">
    <text evidence="1 4">Belongs to the pseudouridine synthase TruD family.</text>
</comment>
<accession>A0A6S6UIE0</accession>
<dbReference type="InterPro" id="IPR043165">
    <property type="entry name" value="TruD_insert_sf"/>
</dbReference>
<dbReference type="InterPro" id="IPR020119">
    <property type="entry name" value="PsdUridine_synth_TruD_CS"/>
</dbReference>
<dbReference type="GO" id="GO:0031119">
    <property type="term" value="P:tRNA pseudouridine synthesis"/>
    <property type="evidence" value="ECO:0007669"/>
    <property type="project" value="UniProtKB-UniRule"/>
</dbReference>
<dbReference type="HAMAP" id="MF_01082">
    <property type="entry name" value="TruD"/>
    <property type="match status" value="1"/>
</dbReference>
<gene>
    <name evidence="4" type="primary">truD</name>
    <name evidence="6" type="ORF">HELGO_WM25854</name>
</gene>
<sequence length="340" mass="38147">MTFDTSGFAAAYRAPLQGKFRTKPEDFLVDEQMDIDMSGEGEHLWLLVRKTGANTDWVSKQLAQVAGVKHKDVGYAGLKDRHAVTTQWFSIQLPGMADPDFSALPDEIEILEQHRHDKKLKRGALSSNKFTLILRSVTGDADEAIQICEQVSQHGIPNYYGLQRFGHNLGNLYKAERWFSGESKPPKQRNQRSLYLSAARSWIFNNVLSERIRQGNWNKRLDGDIFMFEGGNSWFADDGSAELEQRLGEQDIHPTGVMWGRGEIASQNAVQELEATQAALFPVFCAGLEKQGLKQERRALRIKVDGLACEIIDAETLQLSFSLPPGAYATVLLEQLGSFK</sequence>
<keyword evidence="6" id="KW-0456">Lyase</keyword>
<dbReference type="PANTHER" id="PTHR47811:SF1">
    <property type="entry name" value="TRNA PSEUDOURIDINE SYNTHASE D"/>
    <property type="match status" value="1"/>
</dbReference>
<dbReference type="GO" id="GO:0005829">
    <property type="term" value="C:cytosol"/>
    <property type="evidence" value="ECO:0007669"/>
    <property type="project" value="TreeGrafter"/>
</dbReference>
<evidence type="ECO:0000256" key="4">
    <source>
        <dbReference type="HAMAP-Rule" id="MF_01082"/>
    </source>
</evidence>
<dbReference type="CDD" id="cd02575">
    <property type="entry name" value="PseudoU_synth_EcTruD"/>
    <property type="match status" value="1"/>
</dbReference>
<dbReference type="EC" id="5.4.99.27" evidence="4"/>
<dbReference type="PROSITE" id="PS01268">
    <property type="entry name" value="UPF0024"/>
    <property type="match status" value="1"/>
</dbReference>
<dbReference type="InterPro" id="IPR001656">
    <property type="entry name" value="PsdUridine_synth_TruD"/>
</dbReference>